<dbReference type="KEGG" id="osn:115223153"/>
<organism evidence="6 7">
    <name type="scientific">Octopus sinensis</name>
    <name type="common">East Asian common octopus</name>
    <dbReference type="NCBI Taxonomy" id="2607531"/>
    <lineage>
        <taxon>Eukaryota</taxon>
        <taxon>Metazoa</taxon>
        <taxon>Spiralia</taxon>
        <taxon>Lophotrochozoa</taxon>
        <taxon>Mollusca</taxon>
        <taxon>Cephalopoda</taxon>
        <taxon>Coleoidea</taxon>
        <taxon>Octopodiformes</taxon>
        <taxon>Octopoda</taxon>
        <taxon>Incirrata</taxon>
        <taxon>Octopodidae</taxon>
        <taxon>Octopus</taxon>
    </lineage>
</organism>
<reference evidence="7" key="1">
    <citation type="submission" date="2025-08" db="UniProtKB">
        <authorList>
            <consortium name="RefSeq"/>
        </authorList>
    </citation>
    <scope>IDENTIFICATION</scope>
</reference>
<dbReference type="RefSeq" id="XP_029649440.1">
    <property type="nucleotide sequence ID" value="XM_029793580.2"/>
</dbReference>
<dbReference type="GO" id="GO:0016018">
    <property type="term" value="F:cyclosporin A binding"/>
    <property type="evidence" value="ECO:0007669"/>
    <property type="project" value="TreeGrafter"/>
</dbReference>
<comment type="catalytic activity">
    <reaction evidence="1 4">
        <text>[protein]-peptidylproline (omega=180) = [protein]-peptidylproline (omega=0)</text>
        <dbReference type="Rhea" id="RHEA:16237"/>
        <dbReference type="Rhea" id="RHEA-COMP:10747"/>
        <dbReference type="Rhea" id="RHEA-COMP:10748"/>
        <dbReference type="ChEBI" id="CHEBI:83833"/>
        <dbReference type="ChEBI" id="CHEBI:83834"/>
        <dbReference type="EC" id="5.2.1.8"/>
    </reaction>
</comment>
<keyword evidence="3 4" id="KW-0413">Isomerase</keyword>
<dbReference type="Pfam" id="PF00160">
    <property type="entry name" value="Pro_isomerase"/>
    <property type="match status" value="1"/>
</dbReference>
<evidence type="ECO:0000256" key="4">
    <source>
        <dbReference type="RuleBase" id="RU363019"/>
    </source>
</evidence>
<sequence>MNKIIVCSLSLLLILGFCYAEEEQSNYTVTWLAWFNVEVKNHYGAGEDYTGKFVIGLFGDTVPMTVMNFVKITEGYTSGSQKLRFKNSNIHRIVPDFVIQMGDITAGDGTGGRSIFGDKFNDENFFLSHKAAGYVSMANHGPDTNGSQFFILLNAARWLDNKHVVFGKIVDGMDTVKLLGNVEADFSTAVPKKRVKITDCGVEELKNKYSLTEDEILSDKDIDVTASNQ</sequence>
<dbReference type="SUPFAM" id="SSF50891">
    <property type="entry name" value="Cyclophilin-like"/>
    <property type="match status" value="1"/>
</dbReference>
<dbReference type="Gene3D" id="2.40.100.10">
    <property type="entry name" value="Cyclophilin-like"/>
    <property type="match status" value="1"/>
</dbReference>
<feature type="domain" description="PPIase cyclophilin-type" evidence="5">
    <location>
        <begin position="51"/>
        <end position="202"/>
    </location>
</feature>
<dbReference type="PROSITE" id="PS50072">
    <property type="entry name" value="CSA_PPIASE_2"/>
    <property type="match status" value="1"/>
</dbReference>
<evidence type="ECO:0000259" key="5">
    <source>
        <dbReference type="PROSITE" id="PS50072"/>
    </source>
</evidence>
<comment type="similarity">
    <text evidence="4">Belongs to the cyclophilin-type PPIase family.</text>
</comment>
<name>A0A6P7TGU8_9MOLL</name>
<dbReference type="PRINTS" id="PR00153">
    <property type="entry name" value="CSAPPISMRASE"/>
</dbReference>
<evidence type="ECO:0000313" key="6">
    <source>
        <dbReference type="Proteomes" id="UP000515154"/>
    </source>
</evidence>
<dbReference type="AlphaFoldDB" id="A0A6P7TGU8"/>
<evidence type="ECO:0000256" key="3">
    <source>
        <dbReference type="ARBA" id="ARBA00023235"/>
    </source>
</evidence>
<dbReference type="InterPro" id="IPR029000">
    <property type="entry name" value="Cyclophilin-like_dom_sf"/>
</dbReference>
<accession>A0A6P7TGU8</accession>
<proteinExistence type="inferred from homology"/>
<dbReference type="Proteomes" id="UP000515154">
    <property type="component" value="Linkage group LG22"/>
</dbReference>
<feature type="signal peptide" evidence="4">
    <location>
        <begin position="1"/>
        <end position="20"/>
    </location>
</feature>
<evidence type="ECO:0000256" key="2">
    <source>
        <dbReference type="ARBA" id="ARBA00023110"/>
    </source>
</evidence>
<comment type="function">
    <text evidence="4">PPIases accelerate the folding of proteins. It catalyzes the cis-trans isomerization of proline imidic peptide bonds in oligopeptides.</text>
</comment>
<protein>
    <recommendedName>
        <fullName evidence="4">Peptidyl-prolyl cis-trans isomerase</fullName>
        <shortName evidence="4">PPIase</shortName>
        <ecNumber evidence="4">5.2.1.8</ecNumber>
    </recommendedName>
</protein>
<dbReference type="GO" id="GO:0003755">
    <property type="term" value="F:peptidyl-prolyl cis-trans isomerase activity"/>
    <property type="evidence" value="ECO:0007669"/>
    <property type="project" value="UniProtKB-UniRule"/>
</dbReference>
<evidence type="ECO:0000313" key="7">
    <source>
        <dbReference type="RefSeq" id="XP_029649440.1"/>
    </source>
</evidence>
<dbReference type="PANTHER" id="PTHR11071">
    <property type="entry name" value="PEPTIDYL-PROLYL CIS-TRANS ISOMERASE"/>
    <property type="match status" value="1"/>
</dbReference>
<dbReference type="InterPro" id="IPR002130">
    <property type="entry name" value="Cyclophilin-type_PPIase_dom"/>
</dbReference>
<dbReference type="FunFam" id="2.40.100.10:FF:000025">
    <property type="entry name" value="Peptidyl-prolyl cis-trans isomerase CYP19-2"/>
    <property type="match status" value="1"/>
</dbReference>
<dbReference type="EC" id="5.2.1.8" evidence="4"/>
<dbReference type="PANTHER" id="PTHR11071:SF547">
    <property type="entry name" value="PEPTIDYL-PROLYL CIS-TRANS ISOMERASE"/>
    <property type="match status" value="1"/>
</dbReference>
<feature type="chain" id="PRO_5028521131" description="Peptidyl-prolyl cis-trans isomerase" evidence="4">
    <location>
        <begin position="21"/>
        <end position="229"/>
    </location>
</feature>
<keyword evidence="4" id="KW-0732">Signal</keyword>
<gene>
    <name evidence="7" type="primary">LOC115223153</name>
</gene>
<keyword evidence="2 4" id="KW-0697">Rotamase</keyword>
<evidence type="ECO:0000256" key="1">
    <source>
        <dbReference type="ARBA" id="ARBA00000971"/>
    </source>
</evidence>
<keyword evidence="6" id="KW-1185">Reference proteome</keyword>
<dbReference type="GO" id="GO:0006457">
    <property type="term" value="P:protein folding"/>
    <property type="evidence" value="ECO:0007669"/>
    <property type="project" value="TreeGrafter"/>
</dbReference>
<dbReference type="GO" id="GO:0005737">
    <property type="term" value="C:cytoplasm"/>
    <property type="evidence" value="ECO:0007669"/>
    <property type="project" value="TreeGrafter"/>
</dbReference>